<protein>
    <submittedName>
        <fullName evidence="2">Uncharacterized protein</fullName>
    </submittedName>
</protein>
<dbReference type="AlphaFoldDB" id="A0A8J4D0G5"/>
<keyword evidence="3" id="KW-1185">Reference proteome</keyword>
<sequence>MSAPSHHYFFPAVPAGVAQPPIATAAAAAAAEPLLALPPQIQAPALPPWPDRARGGAVLVSLSYLSLDVLGERLATAVTKSLRTTGELPFVQGLLLIDVISARWLLGPDAYRPGEKPANATATMYDKVTAPATATAAECCDSGRRDDGGESSAFSDEDEDEDEDGDGDEEALSEIADAEPVRQRQQQQRQRQVEIEAAVNAAARIIAADTPLTFLSVGQDAGSMHISPAAARVLGSAAHMGDSASAGGLALRNRHGRIRCDPYVQIQVMRPVMAPPSASTAESAASAAQVITPSGGAAAAAAGGVLPYIQRGSPVPASADPSFNLHAEVDEVVPAADGCELRVQVKGKRG</sequence>
<evidence type="ECO:0000313" key="3">
    <source>
        <dbReference type="Proteomes" id="UP000747110"/>
    </source>
</evidence>
<feature type="non-terminal residue" evidence="2">
    <location>
        <position position="350"/>
    </location>
</feature>
<name>A0A8J4D0G5_9CHLO</name>
<dbReference type="Proteomes" id="UP000747110">
    <property type="component" value="Unassembled WGS sequence"/>
</dbReference>
<accession>A0A8J4D0G5</accession>
<reference evidence="2" key="1">
    <citation type="journal article" date="2021" name="Proc. Natl. Acad. Sci. U.S.A.">
        <title>Three genomes in the algal genus Volvox reveal the fate of a haploid sex-determining region after a transition to homothallism.</title>
        <authorList>
            <person name="Yamamoto K."/>
            <person name="Hamaji T."/>
            <person name="Kawai-Toyooka H."/>
            <person name="Matsuzaki R."/>
            <person name="Takahashi F."/>
            <person name="Nishimura Y."/>
            <person name="Kawachi M."/>
            <person name="Noguchi H."/>
            <person name="Minakuchi Y."/>
            <person name="Umen J.G."/>
            <person name="Toyoda A."/>
            <person name="Nozaki H."/>
        </authorList>
    </citation>
    <scope>NUCLEOTIDE SEQUENCE</scope>
    <source>
        <strain evidence="2">NIES-3786</strain>
    </source>
</reference>
<gene>
    <name evidence="2" type="ORF">Vretifemale_20733</name>
</gene>
<organism evidence="2 3">
    <name type="scientific">Volvox reticuliferus</name>
    <dbReference type="NCBI Taxonomy" id="1737510"/>
    <lineage>
        <taxon>Eukaryota</taxon>
        <taxon>Viridiplantae</taxon>
        <taxon>Chlorophyta</taxon>
        <taxon>core chlorophytes</taxon>
        <taxon>Chlorophyceae</taxon>
        <taxon>CS clade</taxon>
        <taxon>Chlamydomonadales</taxon>
        <taxon>Volvocaceae</taxon>
        <taxon>Volvox</taxon>
    </lineage>
</organism>
<comment type="caution">
    <text evidence="2">The sequence shown here is derived from an EMBL/GenBank/DDBJ whole genome shotgun (WGS) entry which is preliminary data.</text>
</comment>
<feature type="compositionally biased region" description="Acidic residues" evidence="1">
    <location>
        <begin position="155"/>
        <end position="172"/>
    </location>
</feature>
<feature type="region of interest" description="Disordered" evidence="1">
    <location>
        <begin position="139"/>
        <end position="189"/>
    </location>
</feature>
<evidence type="ECO:0000256" key="1">
    <source>
        <dbReference type="SAM" id="MobiDB-lite"/>
    </source>
</evidence>
<dbReference type="OrthoDB" id="552892at2759"/>
<proteinExistence type="predicted"/>
<evidence type="ECO:0000313" key="2">
    <source>
        <dbReference type="EMBL" id="GIL93341.1"/>
    </source>
</evidence>
<dbReference type="EMBL" id="BNCP01000095">
    <property type="protein sequence ID" value="GIL93341.1"/>
    <property type="molecule type" value="Genomic_DNA"/>
</dbReference>